<dbReference type="Proteomes" id="UP000292702">
    <property type="component" value="Unassembled WGS sequence"/>
</dbReference>
<feature type="coiled-coil region" evidence="1">
    <location>
        <begin position="311"/>
        <end position="338"/>
    </location>
</feature>
<proteinExistence type="predicted"/>
<dbReference type="STRING" id="92696.A0A4R0RES6"/>
<keyword evidence="3" id="KW-1185">Reference proteome</keyword>
<sequence>MTVFVLEDNIFVSPNAQDAPVGFHPNSPCAETGPSLLDIRSPNRAYLQYPQLAYCLYSPSWSGPLLDRMDVTERSVEVERKHGRWLMEVTLQQSWVSLELALIWMARTLLSKAKGGHHTMQNVEFSEFRLPSSYGYGGTHETERGCRRAIMRSRNAFVPLMGLCSFAIAVYNGKFERTWWGTFPAWARALIENGAGHDWVSDLLSSDLANFSWTGYRVGVVVDVDETELWWDQLDLLVEFNVPLWFHWGTVGSMRDGKGSDHYLLANGRPTKEAIRDAFNPVVLTWMDPRPQPPVYPDSGQRPGEDVQAFLQRRNKENEELEESAADTQRRLQRIEHSRQFQPPGTSSKAAVVFRWVPSRDAHWSAYLLRERVPRWMVQDIWVHYAHTHMHYDGYRNEWDLWFAAEGDVTWDDDDETQACITPESSLDPAVCQDASRLAAALRGDAMGEGSLQWEISQGEAVFDSLRLRLGLLAKEDSDLSTLCPVEVADKKLCKMLGIVTSGSSDKAKDVLARVATALSESTPLPDIPHLWDPNRLGIHSGWRESIVISIEQREVADEDANLEDRQTEIYLVGVMRIASEDGTNNERRLLIKDPAVVVQLLRAESLGESLEEIAGFLVSIGAPFGVRDPHRRPLQEKRPPPGHPGWVCQGYQFNVGNYQHYEYVRNRCLQRGLLSLALRAGGLVWRLAKEMGGQEGQWEDELAEDVAMTVDEENIMCGVYKVYTGRDGKQTEDASWWPKQSVWLKGGLSVEIKSGGVQPKNAKAWKKRRP</sequence>
<evidence type="ECO:0000313" key="2">
    <source>
        <dbReference type="EMBL" id="TCD62108.1"/>
    </source>
</evidence>
<comment type="caution">
    <text evidence="2">The sequence shown here is derived from an EMBL/GenBank/DDBJ whole genome shotgun (WGS) entry which is preliminary data.</text>
</comment>
<dbReference type="AlphaFoldDB" id="A0A4R0RES6"/>
<reference evidence="2 3" key="1">
    <citation type="submission" date="2018-11" db="EMBL/GenBank/DDBJ databases">
        <title>Genome assembly of Steccherinum ochraceum LE-BIN_3174, the white-rot fungus of the Steccherinaceae family (The Residual Polyporoid clade, Polyporales, Basidiomycota).</title>
        <authorList>
            <person name="Fedorova T.V."/>
            <person name="Glazunova O.A."/>
            <person name="Landesman E.O."/>
            <person name="Moiseenko K.V."/>
            <person name="Psurtseva N.V."/>
            <person name="Savinova O.S."/>
            <person name="Shakhova N.V."/>
            <person name="Tyazhelova T.V."/>
            <person name="Vasina D.V."/>
        </authorList>
    </citation>
    <scope>NUCLEOTIDE SEQUENCE [LARGE SCALE GENOMIC DNA]</scope>
    <source>
        <strain evidence="2 3">LE-BIN_3174</strain>
    </source>
</reference>
<dbReference type="EMBL" id="RWJN01000401">
    <property type="protein sequence ID" value="TCD62108.1"/>
    <property type="molecule type" value="Genomic_DNA"/>
</dbReference>
<evidence type="ECO:0000256" key="1">
    <source>
        <dbReference type="SAM" id="Coils"/>
    </source>
</evidence>
<gene>
    <name evidence="2" type="ORF">EIP91_007462</name>
</gene>
<accession>A0A4R0RES6</accession>
<evidence type="ECO:0000313" key="3">
    <source>
        <dbReference type="Proteomes" id="UP000292702"/>
    </source>
</evidence>
<name>A0A4R0RES6_9APHY</name>
<dbReference type="OrthoDB" id="3237250at2759"/>
<protein>
    <submittedName>
        <fullName evidence="2">Uncharacterized protein</fullName>
    </submittedName>
</protein>
<organism evidence="2 3">
    <name type="scientific">Steccherinum ochraceum</name>
    <dbReference type="NCBI Taxonomy" id="92696"/>
    <lineage>
        <taxon>Eukaryota</taxon>
        <taxon>Fungi</taxon>
        <taxon>Dikarya</taxon>
        <taxon>Basidiomycota</taxon>
        <taxon>Agaricomycotina</taxon>
        <taxon>Agaricomycetes</taxon>
        <taxon>Polyporales</taxon>
        <taxon>Steccherinaceae</taxon>
        <taxon>Steccherinum</taxon>
    </lineage>
</organism>
<keyword evidence="1" id="KW-0175">Coiled coil</keyword>